<dbReference type="InterPro" id="IPR012944">
    <property type="entry name" value="SusD_RagB_dom"/>
</dbReference>
<comment type="subcellular location">
    <subcellularLocation>
        <location evidence="1">Cell outer membrane</location>
    </subcellularLocation>
</comment>
<dbReference type="EMBL" id="HG934468">
    <property type="protein sequence ID" value="CDN33030.1"/>
    <property type="molecule type" value="Genomic_DNA"/>
</dbReference>
<evidence type="ECO:0000259" key="6">
    <source>
        <dbReference type="Pfam" id="PF07980"/>
    </source>
</evidence>
<dbReference type="STRING" id="1433126.BN938_2965"/>
<dbReference type="GO" id="GO:0009279">
    <property type="term" value="C:cell outer membrane"/>
    <property type="evidence" value="ECO:0007669"/>
    <property type="project" value="UniProtKB-SubCell"/>
</dbReference>
<dbReference type="AlphaFoldDB" id="A0A060RBN5"/>
<name>A0A060RBN5_9BACT</name>
<evidence type="ECO:0000256" key="4">
    <source>
        <dbReference type="ARBA" id="ARBA00023136"/>
    </source>
</evidence>
<dbReference type="InterPro" id="IPR033985">
    <property type="entry name" value="SusD-like_N"/>
</dbReference>
<protein>
    <submittedName>
        <fullName evidence="8">SusD family outer membrane protein</fullName>
    </submittedName>
</protein>
<dbReference type="SUPFAM" id="SSF48452">
    <property type="entry name" value="TPR-like"/>
    <property type="match status" value="1"/>
</dbReference>
<gene>
    <name evidence="8" type="ORF">BN938_2965</name>
</gene>
<dbReference type="OrthoDB" id="724176at2"/>
<accession>A0A060RBN5</accession>
<evidence type="ECO:0000256" key="3">
    <source>
        <dbReference type="ARBA" id="ARBA00022729"/>
    </source>
</evidence>
<evidence type="ECO:0000313" key="9">
    <source>
        <dbReference type="Proteomes" id="UP000027616"/>
    </source>
</evidence>
<dbReference type="PATRIC" id="fig|1433126.3.peg.2935"/>
<keyword evidence="9" id="KW-1185">Reference proteome</keyword>
<feature type="domain" description="RagB/SusD" evidence="6">
    <location>
        <begin position="313"/>
        <end position="643"/>
    </location>
</feature>
<proteinExistence type="inferred from homology"/>
<reference evidence="8 9" key="1">
    <citation type="journal article" date="2015" name="Genome Announc.">
        <title>Complete Genome Sequence of the Novel Leech Symbiont Mucinivorans hirudinis M3T.</title>
        <authorList>
            <person name="Nelson M.C."/>
            <person name="Bomar L."/>
            <person name="Graf J."/>
        </authorList>
    </citation>
    <scope>NUCLEOTIDE SEQUENCE [LARGE SCALE GENOMIC DNA]</scope>
    <source>
        <strain evidence="9">M3</strain>
    </source>
</reference>
<dbReference type="Gene3D" id="1.25.40.390">
    <property type="match status" value="1"/>
</dbReference>
<dbReference type="Pfam" id="PF07980">
    <property type="entry name" value="SusD_RagB"/>
    <property type="match status" value="1"/>
</dbReference>
<evidence type="ECO:0000256" key="1">
    <source>
        <dbReference type="ARBA" id="ARBA00004442"/>
    </source>
</evidence>
<dbReference type="Pfam" id="PF14322">
    <property type="entry name" value="SusD-like_3"/>
    <property type="match status" value="1"/>
</dbReference>
<sequence length="643" mass="74314">MKNILTALTALIISVTMQSCKFLNVSDQRAGELTIEEAFNNVNWTRRWHRFIYTGIPDIGSRSQKESDLNGLTMPWGGFSDEIWGYSIIEYTCRDGYNASSAQFHRWRVYQQIRQAWQFIDNAHEIPQVGQGDYLLQEDVDKLKAEAYFFIGYYHWLLFELYGPIPIVDKAIDPTLSDITFSRASVDECVSFIEDMYTKADKNLNLINQEANLRSIPSRITTAALRVKLYAYAASPLYNGAYQAAMALQNEDGKKLFPLKDESKWQRAKEAVEAYLTISAPYHEIHRCGPPENRNVGFDANESLYTLFQQYNKEIIWATSSSSWGGTNTAGHIPHITPRGLAFALPAYGWLQEVIDDFRMANGKKIDDPGSGYSMDEEFKRTPMEVKMFNRAVHPNAGTYETFNDNIAKMYQNREPRFYQWVTYQDRRWQIKTSLIIDYRKGGNNDNSSGSNSRTGYLVKKFYPENIISEGRPARIKFIPSIQIRHAEMLLLSAEVLNEATNGSDARIMQFINDVRTRGGLPTLEETYPGKSWNKEAKWQAMAEEKRIEFLDEGQRYFDVRRWMVAHRARVPITEGGKTHQFGQKGQFHILYQDGEVGSYDDLFRRYAHASAMRQFNESWYLYPIQFDEIQKSKGKLIQNPGW</sequence>
<dbReference type="InterPro" id="IPR011990">
    <property type="entry name" value="TPR-like_helical_dom_sf"/>
</dbReference>
<keyword evidence="4" id="KW-0472">Membrane</keyword>
<keyword evidence="5" id="KW-0998">Cell outer membrane</keyword>
<evidence type="ECO:0000256" key="5">
    <source>
        <dbReference type="ARBA" id="ARBA00023237"/>
    </source>
</evidence>
<evidence type="ECO:0000256" key="2">
    <source>
        <dbReference type="ARBA" id="ARBA00006275"/>
    </source>
</evidence>
<dbReference type="eggNOG" id="COG0614">
    <property type="taxonomic scope" value="Bacteria"/>
</dbReference>
<comment type="similarity">
    <text evidence="2">Belongs to the SusD family.</text>
</comment>
<dbReference type="PROSITE" id="PS51257">
    <property type="entry name" value="PROKAR_LIPOPROTEIN"/>
    <property type="match status" value="1"/>
</dbReference>
<feature type="domain" description="SusD-like N-terminal" evidence="7">
    <location>
        <begin position="97"/>
        <end position="225"/>
    </location>
</feature>
<evidence type="ECO:0000259" key="7">
    <source>
        <dbReference type="Pfam" id="PF14322"/>
    </source>
</evidence>
<dbReference type="KEGG" id="rbc:BN938_2965"/>
<organism evidence="8 9">
    <name type="scientific">Mucinivorans hirudinis</name>
    <dbReference type="NCBI Taxonomy" id="1433126"/>
    <lineage>
        <taxon>Bacteria</taxon>
        <taxon>Pseudomonadati</taxon>
        <taxon>Bacteroidota</taxon>
        <taxon>Bacteroidia</taxon>
        <taxon>Bacteroidales</taxon>
        <taxon>Rikenellaceae</taxon>
        <taxon>Mucinivorans</taxon>
    </lineage>
</organism>
<dbReference type="HOGENOM" id="CLU_015553_0_3_10"/>
<evidence type="ECO:0000313" key="8">
    <source>
        <dbReference type="EMBL" id="CDN33030.1"/>
    </source>
</evidence>
<keyword evidence="3" id="KW-0732">Signal</keyword>
<dbReference type="Proteomes" id="UP000027616">
    <property type="component" value="Chromosome I"/>
</dbReference>